<dbReference type="Proteomes" id="UP001212498">
    <property type="component" value="Unassembled WGS sequence"/>
</dbReference>
<dbReference type="Pfam" id="PF08044">
    <property type="entry name" value="DUF1707"/>
    <property type="match status" value="1"/>
</dbReference>
<reference evidence="3 4" key="1">
    <citation type="submission" date="2022-11" db="EMBL/GenBank/DDBJ databases">
        <title>Nonomuraea corallina sp. nov., a new species of the genus Nonomuraea isolated from sea side sediment in Thai sea.</title>
        <authorList>
            <person name="Ngamcharungchit C."/>
            <person name="Matsumoto A."/>
            <person name="Suriyachadkun C."/>
            <person name="Panbangred W."/>
            <person name="Inahashi Y."/>
            <person name="Intra B."/>
        </authorList>
    </citation>
    <scope>NUCLEOTIDE SEQUENCE [LARGE SCALE GENOMIC DNA]</scope>
    <source>
        <strain evidence="3 4">DSM 43553</strain>
    </source>
</reference>
<organism evidence="3 4">
    <name type="scientific">Nonomuraea ferruginea</name>
    <dbReference type="NCBI Taxonomy" id="46174"/>
    <lineage>
        <taxon>Bacteria</taxon>
        <taxon>Bacillati</taxon>
        <taxon>Actinomycetota</taxon>
        <taxon>Actinomycetes</taxon>
        <taxon>Streptosporangiales</taxon>
        <taxon>Streptosporangiaceae</taxon>
        <taxon>Nonomuraea</taxon>
    </lineage>
</organism>
<keyword evidence="4" id="KW-1185">Reference proteome</keyword>
<evidence type="ECO:0000313" key="4">
    <source>
        <dbReference type="Proteomes" id="UP001212498"/>
    </source>
</evidence>
<keyword evidence="1" id="KW-0472">Membrane</keyword>
<evidence type="ECO:0000313" key="3">
    <source>
        <dbReference type="EMBL" id="MDA0643239.1"/>
    </source>
</evidence>
<evidence type="ECO:0000259" key="2">
    <source>
        <dbReference type="Pfam" id="PF08044"/>
    </source>
</evidence>
<gene>
    <name evidence="3" type="ORF">OUY24_21645</name>
</gene>
<keyword evidence="1" id="KW-0812">Transmembrane</keyword>
<dbReference type="InterPro" id="IPR012551">
    <property type="entry name" value="DUF1707_SHOCT-like"/>
</dbReference>
<name>A0ABT4T168_9ACTN</name>
<evidence type="ECO:0000256" key="1">
    <source>
        <dbReference type="SAM" id="Phobius"/>
    </source>
</evidence>
<dbReference type="PANTHER" id="PTHR40763">
    <property type="entry name" value="MEMBRANE PROTEIN-RELATED"/>
    <property type="match status" value="1"/>
</dbReference>
<dbReference type="PANTHER" id="PTHR40763:SF5">
    <property type="entry name" value="MEMBRANE PROTEIN"/>
    <property type="match status" value="1"/>
</dbReference>
<dbReference type="EMBL" id="JAPNUD010000062">
    <property type="protein sequence ID" value="MDA0643239.1"/>
    <property type="molecule type" value="Genomic_DNA"/>
</dbReference>
<accession>A0ABT4T168</accession>
<proteinExistence type="predicted"/>
<protein>
    <submittedName>
        <fullName evidence="3">DUF1707 domain-containing protein</fullName>
    </submittedName>
</protein>
<comment type="caution">
    <text evidence="3">The sequence shown here is derived from an EMBL/GenBank/DDBJ whole genome shotgun (WGS) entry which is preliminary data.</text>
</comment>
<sequence>MSRPGESEASVMDHDDLRIGDAEREQTMTALREHFAQGRLTHEELDERLDQALAARTGRDLARITADLPGHGPARPRPAPVADLGPWPDAASWQEAMRAHRKQMKAFRHQMGHHHRGPMHPRHHGHRGPGPIVPILFVFLMVGLFAGGFGVLKFLFFIWIGAMVFMFVRRRFGSRR</sequence>
<feature type="transmembrane region" description="Helical" evidence="1">
    <location>
        <begin position="135"/>
        <end position="168"/>
    </location>
</feature>
<feature type="domain" description="DUF1707" evidence="2">
    <location>
        <begin position="17"/>
        <end position="69"/>
    </location>
</feature>
<keyword evidence="1" id="KW-1133">Transmembrane helix</keyword>
<dbReference type="RefSeq" id="WP_271277573.1">
    <property type="nucleotide sequence ID" value="NZ_BAABFD010000001.1"/>
</dbReference>